<gene>
    <name evidence="1" type="ORF">CO181_04300</name>
</gene>
<reference evidence="2" key="1">
    <citation type="submission" date="2017-09" db="EMBL/GenBank/DDBJ databases">
        <title>Depth-based differentiation of microbial function through sediment-hosted aquifers and enrichment of novel symbionts in the deep terrestrial subsurface.</title>
        <authorList>
            <person name="Probst A.J."/>
            <person name="Ladd B."/>
            <person name="Jarett J.K."/>
            <person name="Geller-Mcgrath D.E."/>
            <person name="Sieber C.M.K."/>
            <person name="Emerson J.B."/>
            <person name="Anantharaman K."/>
            <person name="Thomas B.C."/>
            <person name="Malmstrom R."/>
            <person name="Stieglmeier M."/>
            <person name="Klingl A."/>
            <person name="Woyke T."/>
            <person name="Ryan C.M."/>
            <person name="Banfield J.F."/>
        </authorList>
    </citation>
    <scope>NUCLEOTIDE SEQUENCE [LARGE SCALE GENOMIC DNA]</scope>
</reference>
<dbReference type="AlphaFoldDB" id="A0A2M7WWH1"/>
<dbReference type="Gene3D" id="1.20.120.520">
    <property type="entry name" value="nmb1532 protein domain like"/>
    <property type="match status" value="1"/>
</dbReference>
<accession>A0A2M7WWH1</accession>
<comment type="caution">
    <text evidence="1">The sequence shown here is derived from an EMBL/GenBank/DDBJ whole genome shotgun (WGS) entry which is preliminary data.</text>
</comment>
<dbReference type="EMBL" id="PFXB01000116">
    <property type="protein sequence ID" value="PJA37253.1"/>
    <property type="molecule type" value="Genomic_DNA"/>
</dbReference>
<name>A0A2M7WWH1_UNCKA</name>
<sequence length="103" mass="12295">MKLEDDYLFPRLNSYLGIDINSGLTAMAKRDHLIILKLLTFTEEAEKARDIKKAILTGRHLDRALKKHREREQMIQYPVSDVFIERDEWEIMLIKIYGKKLEY</sequence>
<evidence type="ECO:0000313" key="2">
    <source>
        <dbReference type="Proteomes" id="UP000230538"/>
    </source>
</evidence>
<protein>
    <submittedName>
        <fullName evidence="1">Uncharacterized protein</fullName>
    </submittedName>
</protein>
<organism evidence="1 2">
    <name type="scientific">candidate division WWE3 bacterium CG_4_9_14_3_um_filter_43_9</name>
    <dbReference type="NCBI Taxonomy" id="1975082"/>
    <lineage>
        <taxon>Bacteria</taxon>
        <taxon>Katanobacteria</taxon>
    </lineage>
</organism>
<evidence type="ECO:0000313" key="1">
    <source>
        <dbReference type="EMBL" id="PJA37253.1"/>
    </source>
</evidence>
<dbReference type="Proteomes" id="UP000230538">
    <property type="component" value="Unassembled WGS sequence"/>
</dbReference>
<proteinExistence type="predicted"/>